<comment type="caution">
    <text evidence="3">The sequence shown here is derived from an EMBL/GenBank/DDBJ whole genome shotgun (WGS) entry which is preliminary data.</text>
</comment>
<dbReference type="EMBL" id="BNAJ01000016">
    <property type="protein sequence ID" value="GHF62134.1"/>
    <property type="molecule type" value="Genomic_DNA"/>
</dbReference>
<keyword evidence="5" id="KW-1185">Reference proteome</keyword>
<feature type="transmembrane region" description="Helical" evidence="1">
    <location>
        <begin position="33"/>
        <end position="51"/>
    </location>
</feature>
<evidence type="ECO:0000313" key="5">
    <source>
        <dbReference type="Proteomes" id="UP000619376"/>
    </source>
</evidence>
<proteinExistence type="predicted"/>
<protein>
    <submittedName>
        <fullName evidence="3">Uncharacterized protein</fullName>
    </submittedName>
</protein>
<reference evidence="2" key="1">
    <citation type="journal article" date="2014" name="Int. J. Syst. Evol. Microbiol.">
        <title>Complete genome of a new Firmicutes species belonging to the dominant human colonic microbiota ('Ruminococcus bicirculans') reveals two chromosomes and a selective capacity to utilize plant glucans.</title>
        <authorList>
            <consortium name="NISC Comparative Sequencing Program"/>
            <person name="Wegmann U."/>
            <person name="Louis P."/>
            <person name="Goesmann A."/>
            <person name="Henrissat B."/>
            <person name="Duncan S.H."/>
            <person name="Flint H.J."/>
        </authorList>
    </citation>
    <scope>NUCLEOTIDE SEQUENCE</scope>
    <source>
        <strain evidence="2">CGMCC 1.18437</strain>
    </source>
</reference>
<dbReference type="Proteomes" id="UP000539473">
    <property type="component" value="Unassembled WGS sequence"/>
</dbReference>
<organism evidence="3 4">
    <name type="scientific">Deinococcus metalli</name>
    <dbReference type="NCBI Taxonomy" id="1141878"/>
    <lineage>
        <taxon>Bacteria</taxon>
        <taxon>Thermotogati</taxon>
        <taxon>Deinococcota</taxon>
        <taxon>Deinococci</taxon>
        <taxon>Deinococcales</taxon>
        <taxon>Deinococcaceae</taxon>
        <taxon>Deinococcus</taxon>
    </lineage>
</organism>
<sequence>MNAPAWRIWLVTALVCGWGILTIRFVQKQQWPMAILCVLLMVANGVTLWRLTRNGK</sequence>
<dbReference type="RefSeq" id="WP_184115643.1">
    <property type="nucleotide sequence ID" value="NZ_BNAJ01000016.1"/>
</dbReference>
<dbReference type="AlphaFoldDB" id="A0A7W8NRD3"/>
<keyword evidence="1" id="KW-0472">Membrane</keyword>
<dbReference type="EMBL" id="JACHFK010000016">
    <property type="protein sequence ID" value="MBB5378846.1"/>
    <property type="molecule type" value="Genomic_DNA"/>
</dbReference>
<evidence type="ECO:0000313" key="2">
    <source>
        <dbReference type="EMBL" id="GHF62134.1"/>
    </source>
</evidence>
<reference evidence="3 4" key="3">
    <citation type="submission" date="2020-08" db="EMBL/GenBank/DDBJ databases">
        <title>Genomic Encyclopedia of Type Strains, Phase IV (KMG-IV): sequencing the most valuable type-strain genomes for metagenomic binning, comparative biology and taxonomic classification.</title>
        <authorList>
            <person name="Goeker M."/>
        </authorList>
    </citation>
    <scope>NUCLEOTIDE SEQUENCE [LARGE SCALE GENOMIC DNA]</scope>
    <source>
        <strain evidence="3 4">DSM 27521</strain>
    </source>
</reference>
<reference evidence="5" key="2">
    <citation type="journal article" date="2019" name="Int. J. Syst. Evol. Microbiol.">
        <title>The Global Catalogue of Microorganisms (GCM) 10K type strain sequencing project: providing services to taxonomists for standard genome sequencing and annotation.</title>
        <authorList>
            <consortium name="The Broad Institute Genomics Platform"/>
            <consortium name="The Broad Institute Genome Sequencing Center for Infectious Disease"/>
            <person name="Wu L."/>
            <person name="Ma J."/>
        </authorList>
    </citation>
    <scope>NUCLEOTIDE SEQUENCE [LARGE SCALE GENOMIC DNA]</scope>
    <source>
        <strain evidence="5">CGMCC 1.18437</strain>
    </source>
</reference>
<evidence type="ECO:0000313" key="3">
    <source>
        <dbReference type="EMBL" id="MBB5378846.1"/>
    </source>
</evidence>
<keyword evidence="1" id="KW-1133">Transmembrane helix</keyword>
<evidence type="ECO:0000256" key="1">
    <source>
        <dbReference type="SAM" id="Phobius"/>
    </source>
</evidence>
<evidence type="ECO:0000313" key="4">
    <source>
        <dbReference type="Proteomes" id="UP000539473"/>
    </source>
</evidence>
<feature type="transmembrane region" description="Helical" evidence="1">
    <location>
        <begin position="6"/>
        <end position="26"/>
    </location>
</feature>
<name>A0A7W8NRD3_9DEIO</name>
<gene>
    <name evidence="2" type="ORF">GCM10017781_42760</name>
    <name evidence="3" type="ORF">HNQ07_004353</name>
</gene>
<reference evidence="2" key="4">
    <citation type="submission" date="2024-05" db="EMBL/GenBank/DDBJ databases">
        <authorList>
            <person name="Sun Q."/>
            <person name="Zhou Y."/>
        </authorList>
    </citation>
    <scope>NUCLEOTIDE SEQUENCE</scope>
    <source>
        <strain evidence="2">CGMCC 1.18437</strain>
    </source>
</reference>
<dbReference type="Proteomes" id="UP000619376">
    <property type="component" value="Unassembled WGS sequence"/>
</dbReference>
<accession>A0A7W8NRD3</accession>
<keyword evidence="1" id="KW-0812">Transmembrane</keyword>